<proteinExistence type="predicted"/>
<evidence type="ECO:0000313" key="2">
    <source>
        <dbReference type="Proteomes" id="UP001234297"/>
    </source>
</evidence>
<dbReference type="Proteomes" id="UP001234297">
    <property type="component" value="Chromosome 4"/>
</dbReference>
<keyword evidence="2" id="KW-1185">Reference proteome</keyword>
<organism evidence="1 2">
    <name type="scientific">Persea americana</name>
    <name type="common">Avocado</name>
    <dbReference type="NCBI Taxonomy" id="3435"/>
    <lineage>
        <taxon>Eukaryota</taxon>
        <taxon>Viridiplantae</taxon>
        <taxon>Streptophyta</taxon>
        <taxon>Embryophyta</taxon>
        <taxon>Tracheophyta</taxon>
        <taxon>Spermatophyta</taxon>
        <taxon>Magnoliopsida</taxon>
        <taxon>Magnoliidae</taxon>
        <taxon>Laurales</taxon>
        <taxon>Lauraceae</taxon>
        <taxon>Persea</taxon>
    </lineage>
</organism>
<reference evidence="1 2" key="1">
    <citation type="journal article" date="2022" name="Hortic Res">
        <title>A haplotype resolved chromosomal level avocado genome allows analysis of novel avocado genes.</title>
        <authorList>
            <person name="Nath O."/>
            <person name="Fletcher S.J."/>
            <person name="Hayward A."/>
            <person name="Shaw L.M."/>
            <person name="Masouleh A.K."/>
            <person name="Furtado A."/>
            <person name="Henry R.J."/>
            <person name="Mitter N."/>
        </authorList>
    </citation>
    <scope>NUCLEOTIDE SEQUENCE [LARGE SCALE GENOMIC DNA]</scope>
    <source>
        <strain evidence="2">cv. Hass</strain>
    </source>
</reference>
<comment type="caution">
    <text evidence="1">The sequence shown here is derived from an EMBL/GenBank/DDBJ whole genome shotgun (WGS) entry which is preliminary data.</text>
</comment>
<protein>
    <submittedName>
        <fullName evidence="1">Uncharacterized protein</fullName>
    </submittedName>
</protein>
<sequence>MTGFFPTFIFRMKTRSIETPKSGATKKTPPKKESENPPSKSEQEESSTTKATQVKSPLSTGAKAVKKIVKKATPKSAAKPEPKVEEIAPTSDALQATSDSTPVSTAKSTEKKIVRKRKSPSVVKVRADDSTKYEAPAMRVEKEDEQKSAVAQTEEKEKENVKEGQKIIEDAKEPETTNTVKIEEENPAENPIGEDEYGAEGEDYGGEEKFEEPGDEEYAQDDLSEPEEVEEEDGQMEEEQMQMSDLAKERKLKKAQEIFVGGLDRDAVEDDVKKVFEKIGEVLEVRLHRNLQTNKNKGFAFVKFANQEQASRALSELKSPVIRGKQCGVAPSEDNDTLFLGNICNTWTKEAIKRKLKEYGVEGVENITLVADAQHEGLSRGFAFIEFSCHADAMLAYKRLQKPDVIFGHPERTVKVAFAEPLREPDPEIMAQVKSVFVDGLPPHWDEDRVRDQFKGYGEIERVVLARNMATAKRKDFGFVDFTTHEDAIACIECVNNTELGDGKTKVRVKARLSNPLPKTQAVKGGMRGGFRIRHPAVGFGRGFVHAKRPLDRGGFERGRAFHPRGRGRMGRFSQADGHDFGGRRPFRGRGHFGGRRGSFGRSTYDNEFVTRSATSSRFDLDRPRAGALDIGHAETFQYGRHPFPERDYGRPFGGRHFDDSYEYDGAGSGLKRTFSMMDDESGYLESGSRLRPRYDFPDPVSHRTHYRDTIGNSGGLYPHDYYGSDYGGSAYSSLYEDEYSVGRRYYY</sequence>
<gene>
    <name evidence="1" type="ORF">MRB53_014727</name>
</gene>
<dbReference type="EMBL" id="CM056812">
    <property type="protein sequence ID" value="KAJ8618541.1"/>
    <property type="molecule type" value="Genomic_DNA"/>
</dbReference>
<name>A0ACC2KBU4_PERAE</name>
<evidence type="ECO:0000313" key="1">
    <source>
        <dbReference type="EMBL" id="KAJ8618541.1"/>
    </source>
</evidence>
<accession>A0ACC2KBU4</accession>